<evidence type="ECO:0000313" key="2">
    <source>
        <dbReference type="EMBL" id="EOD01602.1"/>
    </source>
</evidence>
<keyword evidence="3" id="KW-1185">Reference proteome</keyword>
<dbReference type="GO" id="GO:0046872">
    <property type="term" value="F:metal ion binding"/>
    <property type="evidence" value="ECO:0007669"/>
    <property type="project" value="InterPro"/>
</dbReference>
<gene>
    <name evidence="2" type="ORF">L21TH_0341</name>
</gene>
<sequence length="68" mass="7638">MKSKKFTVNNIEGENDINYIRNTLSSMKGVNAVRVDTVANTVTVDYDENAVSANQLNSEIQNFNNDIR</sequence>
<dbReference type="Pfam" id="PF00403">
    <property type="entry name" value="HMA"/>
    <property type="match status" value="1"/>
</dbReference>
<comment type="caution">
    <text evidence="2">The sequence shown here is derived from an EMBL/GenBank/DDBJ whole genome shotgun (WGS) entry which is preliminary data.</text>
</comment>
<dbReference type="InterPro" id="IPR006121">
    <property type="entry name" value="HMA_dom"/>
</dbReference>
<dbReference type="InterPro" id="IPR036163">
    <property type="entry name" value="HMA_dom_sf"/>
</dbReference>
<evidence type="ECO:0000313" key="3">
    <source>
        <dbReference type="Proteomes" id="UP000013378"/>
    </source>
</evidence>
<organism evidence="2 3">
    <name type="scientific">Caldisalinibacter kiritimatiensis</name>
    <dbReference type="NCBI Taxonomy" id="1304284"/>
    <lineage>
        <taxon>Bacteria</taxon>
        <taxon>Bacillati</taxon>
        <taxon>Bacillota</taxon>
        <taxon>Tissierellia</taxon>
        <taxon>Tissierellales</taxon>
        <taxon>Thermohalobacteraceae</taxon>
        <taxon>Caldisalinibacter</taxon>
    </lineage>
</organism>
<protein>
    <recommendedName>
        <fullName evidence="1">HMA domain-containing protein</fullName>
    </recommendedName>
</protein>
<dbReference type="Proteomes" id="UP000013378">
    <property type="component" value="Unassembled WGS sequence"/>
</dbReference>
<dbReference type="Gene3D" id="3.30.70.100">
    <property type="match status" value="1"/>
</dbReference>
<dbReference type="CDD" id="cd00371">
    <property type="entry name" value="HMA"/>
    <property type="match status" value="1"/>
</dbReference>
<feature type="domain" description="HMA" evidence="1">
    <location>
        <begin position="2"/>
        <end position="68"/>
    </location>
</feature>
<dbReference type="PROSITE" id="PS50846">
    <property type="entry name" value="HMA_2"/>
    <property type="match status" value="1"/>
</dbReference>
<dbReference type="SUPFAM" id="SSF55008">
    <property type="entry name" value="HMA, heavy metal-associated domain"/>
    <property type="match status" value="1"/>
</dbReference>
<dbReference type="AlphaFoldDB" id="R1AY58"/>
<accession>R1AY58</accession>
<dbReference type="RefSeq" id="WP_006307502.1">
    <property type="nucleotide sequence ID" value="NZ_ARZA01000047.1"/>
</dbReference>
<dbReference type="EMBL" id="ARZA01000047">
    <property type="protein sequence ID" value="EOD01602.1"/>
    <property type="molecule type" value="Genomic_DNA"/>
</dbReference>
<evidence type="ECO:0000259" key="1">
    <source>
        <dbReference type="PROSITE" id="PS50846"/>
    </source>
</evidence>
<proteinExistence type="predicted"/>
<name>R1AY58_9FIRM</name>
<dbReference type="OrthoDB" id="9813965at2"/>
<reference evidence="2 3" key="1">
    <citation type="journal article" date="2015" name="Geomicrobiol. J.">
        <title>Caldisalinibacter kiritimatiensis gen. nov., sp. nov., a moderately thermohalophilic thiosulfate-reducing bacterium from a hypersaline microbial mat.</title>
        <authorList>
            <person name="Ben Hania W."/>
            <person name="Joseph M."/>
            <person name="Fiebig A."/>
            <person name="Bunk B."/>
            <person name="Klenk H.-P."/>
            <person name="Fardeau M.-L."/>
            <person name="Spring S."/>
        </authorList>
    </citation>
    <scope>NUCLEOTIDE SEQUENCE [LARGE SCALE GENOMIC DNA]</scope>
    <source>
        <strain evidence="2 3">L21-TH-D2</strain>
    </source>
</reference>